<dbReference type="Pfam" id="PF00359">
    <property type="entry name" value="PTS_EIIA_2"/>
    <property type="match status" value="1"/>
</dbReference>
<dbReference type="CDD" id="cd05568">
    <property type="entry name" value="PTS_IIB_bgl_like"/>
    <property type="match status" value="1"/>
</dbReference>
<organism evidence="6 7">
    <name type="scientific">Mammaliicoccus lentus</name>
    <name type="common">Staphylococcus lentus</name>
    <dbReference type="NCBI Taxonomy" id="42858"/>
    <lineage>
        <taxon>Bacteria</taxon>
        <taxon>Bacillati</taxon>
        <taxon>Bacillota</taxon>
        <taxon>Bacilli</taxon>
        <taxon>Bacillales</taxon>
        <taxon>Staphylococcaceae</taxon>
        <taxon>Mammaliicoccus</taxon>
    </lineage>
</organism>
<evidence type="ECO:0000259" key="5">
    <source>
        <dbReference type="PROSITE" id="PS51099"/>
    </source>
</evidence>
<proteinExistence type="predicted"/>
<sequence>NYTKLEFTEDEIAFITVYFSTAYFKYIQENKNYFNAVIVCSFGIATSNLLAEILKSHFNVNILKILSSEEEKFIDDDNVDIVFTTIDAQFEKPTCYVNAIVNEIDIKKIEQFLEQHAYLARNSDSLNRSEVSLFKDLSLWLENKSIRLNEQDYKELKKLFIDNNLNFNDREVQPMLKEVLENHHVQLNKRCSDWENAIETVSKPLLEDEVISPQYLEAMIDSVKEYGPYIVIGKHIALAHARPEEGANKLGVSIATLNPSIKFGNEMNDPVKLIFCLSATDSFSHLNIMKSIVSLVRDEKRVEKLLSLTDKNAFINYLLEEEVS</sequence>
<keyword evidence="3" id="KW-0418">Kinase</keyword>
<reference evidence="6 7" key="1">
    <citation type="submission" date="2021-06" db="EMBL/GenBank/DDBJ databases">
        <title>Staphylococcus lentus K169 genome sequencing.</title>
        <authorList>
            <person name="Sundareshan S."/>
            <person name="Akhila D.S."/>
            <person name="Prachi D."/>
            <person name="Sivakumar R."/>
            <person name="Rajendhran J."/>
            <person name="Isloor S."/>
            <person name="Hegde N.R."/>
        </authorList>
    </citation>
    <scope>NUCLEOTIDE SEQUENCE [LARGE SCALE GENOMIC DNA]</scope>
    <source>
        <strain evidence="6 7">K169</strain>
    </source>
</reference>
<dbReference type="EMBL" id="JAHLZN010000036">
    <property type="protein sequence ID" value="MBU6114817.1"/>
    <property type="molecule type" value="Genomic_DNA"/>
</dbReference>
<dbReference type="PROSITE" id="PS51099">
    <property type="entry name" value="PTS_EIIB_TYPE_2"/>
    <property type="match status" value="1"/>
</dbReference>
<dbReference type="InterPro" id="IPR051351">
    <property type="entry name" value="Ascorbate-PTS_EIIA_comp"/>
</dbReference>
<keyword evidence="6" id="KW-0762">Sugar transport</keyword>
<gene>
    <name evidence="6" type="ORF">KQ656_12675</name>
</gene>
<comment type="caution">
    <text evidence="6">The sequence shown here is derived from an EMBL/GenBank/DDBJ whole genome shotgun (WGS) entry which is preliminary data.</text>
</comment>
<dbReference type="PANTHER" id="PTHR36203">
    <property type="entry name" value="ASCORBATE-SPECIFIC PTS SYSTEM EIIA COMPONENT"/>
    <property type="match status" value="1"/>
</dbReference>
<evidence type="ECO:0000256" key="2">
    <source>
        <dbReference type="ARBA" id="ARBA00022553"/>
    </source>
</evidence>
<protein>
    <submittedName>
        <fullName evidence="6">PTS sugar transporter subunit IIA</fullName>
    </submittedName>
</protein>
<dbReference type="InterPro" id="IPR002178">
    <property type="entry name" value="PTS_EIIA_type-2_dom"/>
</dbReference>
<dbReference type="InterPro" id="IPR013011">
    <property type="entry name" value="PTS_EIIB_2"/>
</dbReference>
<keyword evidence="3" id="KW-0808">Transferase</keyword>
<evidence type="ECO:0000259" key="4">
    <source>
        <dbReference type="PROSITE" id="PS51094"/>
    </source>
</evidence>
<dbReference type="PROSITE" id="PS51094">
    <property type="entry name" value="PTS_EIIA_TYPE_2"/>
    <property type="match status" value="1"/>
</dbReference>
<accession>A0ABS6H1P2</accession>
<evidence type="ECO:0000313" key="6">
    <source>
        <dbReference type="EMBL" id="MBU6114817.1"/>
    </source>
</evidence>
<name>A0ABS6H1P2_MAMLE</name>
<evidence type="ECO:0000256" key="3">
    <source>
        <dbReference type="ARBA" id="ARBA00022777"/>
    </source>
</evidence>
<feature type="domain" description="PTS EIIB type-2" evidence="5">
    <location>
        <begin position="34"/>
        <end position="121"/>
    </location>
</feature>
<dbReference type="RefSeq" id="WP_216683921.1">
    <property type="nucleotide sequence ID" value="NZ_JAHLZN010000036.1"/>
</dbReference>
<keyword evidence="2" id="KW-0597">Phosphoprotein</keyword>
<dbReference type="Proteomes" id="UP000770161">
    <property type="component" value="Unassembled WGS sequence"/>
</dbReference>
<keyword evidence="1" id="KW-0813">Transport</keyword>
<evidence type="ECO:0000256" key="1">
    <source>
        <dbReference type="ARBA" id="ARBA00022448"/>
    </source>
</evidence>
<keyword evidence="7" id="KW-1185">Reference proteome</keyword>
<evidence type="ECO:0000313" key="7">
    <source>
        <dbReference type="Proteomes" id="UP000770161"/>
    </source>
</evidence>
<dbReference type="CDD" id="cd00211">
    <property type="entry name" value="PTS_IIA_fru"/>
    <property type="match status" value="1"/>
</dbReference>
<feature type="non-terminal residue" evidence="6">
    <location>
        <position position="1"/>
    </location>
</feature>
<feature type="domain" description="PTS EIIA type-2" evidence="4">
    <location>
        <begin position="178"/>
        <end position="322"/>
    </location>
</feature>
<dbReference type="PANTHER" id="PTHR36203:SF1">
    <property type="entry name" value="ASCORBATE-SPECIFIC PTS SYSTEM EIIA COMPONENT"/>
    <property type="match status" value="1"/>
</dbReference>